<accession>A0ABM9JT20</accession>
<dbReference type="EMBL" id="CATYWO010000012">
    <property type="protein sequence ID" value="CAJ0802386.1"/>
    <property type="molecule type" value="Genomic_DNA"/>
</dbReference>
<organism evidence="1 2">
    <name type="scientific">Ralstonia condita</name>
    <dbReference type="NCBI Taxonomy" id="3058600"/>
    <lineage>
        <taxon>Bacteria</taxon>
        <taxon>Pseudomonadati</taxon>
        <taxon>Pseudomonadota</taxon>
        <taxon>Betaproteobacteria</taxon>
        <taxon>Burkholderiales</taxon>
        <taxon>Burkholderiaceae</taxon>
        <taxon>Ralstonia</taxon>
    </lineage>
</organism>
<proteinExistence type="predicted"/>
<evidence type="ECO:0000313" key="2">
    <source>
        <dbReference type="Proteomes" id="UP001189616"/>
    </source>
</evidence>
<comment type="caution">
    <text evidence="1">The sequence shown here is derived from an EMBL/GenBank/DDBJ whole genome shotgun (WGS) entry which is preliminary data.</text>
</comment>
<dbReference type="InterPro" id="IPR024787">
    <property type="entry name" value="EcsC"/>
</dbReference>
<evidence type="ECO:0008006" key="3">
    <source>
        <dbReference type="Google" id="ProtNLM"/>
    </source>
</evidence>
<dbReference type="PANTHER" id="PTHR41260">
    <property type="entry name" value="PROTEIN ECSC"/>
    <property type="match status" value="1"/>
</dbReference>
<sequence length="225" mass="23674">MSSLVTQERIIEVLEWAYDKALTGVPGTDSSFEMAHEYLRHEGTLVDKVNSLIRWQNTKAGAAGFVTGLGGLVTLPVAIPANLASVLFVQIRMVAAIAHMGGHDIKSDKVRTLVLSCLAGDAAMEILRDFGIQLSGKLARIAISKISGSVIKKINQAIGFRLVTKAGSTGLINLTKMVPFVGGVVGGAFDATVTNTIGNVARKIFITSEIVNDAAQTTEPAPEAG</sequence>
<reference evidence="1 2" key="1">
    <citation type="submission" date="2023-07" db="EMBL/GenBank/DDBJ databases">
        <authorList>
            <person name="Peeters C."/>
        </authorList>
    </citation>
    <scope>NUCLEOTIDE SEQUENCE [LARGE SCALE GENOMIC DNA]</scope>
    <source>
        <strain evidence="1 2">LMG 7141</strain>
    </source>
</reference>
<dbReference type="Proteomes" id="UP001189616">
    <property type="component" value="Unassembled WGS sequence"/>
</dbReference>
<dbReference type="RefSeq" id="WP_238500815.1">
    <property type="nucleotide sequence ID" value="NZ_CATYWO010000012.1"/>
</dbReference>
<gene>
    <name evidence="1" type="ORF">LMG7141_04102</name>
</gene>
<name>A0ABM9JT20_9RALS</name>
<protein>
    <recommendedName>
        <fullName evidence="3">EcsC family protein</fullName>
    </recommendedName>
</protein>
<dbReference type="PANTHER" id="PTHR41260:SF1">
    <property type="entry name" value="PROTEIN ECSC"/>
    <property type="match status" value="1"/>
</dbReference>
<dbReference type="Pfam" id="PF12787">
    <property type="entry name" value="EcsC"/>
    <property type="match status" value="1"/>
</dbReference>
<evidence type="ECO:0000313" key="1">
    <source>
        <dbReference type="EMBL" id="CAJ0802386.1"/>
    </source>
</evidence>
<keyword evidence="2" id="KW-1185">Reference proteome</keyword>